<dbReference type="PANTHER" id="PTHR32301">
    <property type="entry name" value="COUNTIN RECEPTOR CNR3-RELATED"/>
    <property type="match status" value="1"/>
</dbReference>
<dbReference type="InterPro" id="IPR027417">
    <property type="entry name" value="P-loop_NTPase"/>
</dbReference>
<comment type="caution">
    <text evidence="1">The sequence shown here is derived from an EMBL/GenBank/DDBJ whole genome shotgun (WGS) entry which is preliminary data.</text>
</comment>
<sequence>MKIFRNRHDNPRIFFMHIPKSGGTSVDYAMRKNYQNSFRRIEASASYKASEIVNSHMHWEENYNACFRYREGLLVYEMVRGVRYISGHILYDQKIWYLFKDKYNYISLLRHPVERYVSNYFYNRYKDSEHCRLETSISSFLESDLGRSWGHEFIKFFSGSQTKSDDLPEVKLNVAKENALKFNTIGFLDSLESFVAECKSKYGLKLNIPHKRKNPKGNYGLSKAEFDRIAHVCRFDIELYDFIRSSSCKVY</sequence>
<dbReference type="OrthoDB" id="458615at2"/>
<dbReference type="Pfam" id="PF03567">
    <property type="entry name" value="Sulfotransfer_2"/>
    <property type="match status" value="1"/>
</dbReference>
<dbReference type="AlphaFoldDB" id="A0A2W1JD63"/>
<protein>
    <recommendedName>
        <fullName evidence="3">Sulfotransferase family protein</fullName>
    </recommendedName>
</protein>
<dbReference type="InterPro" id="IPR053259">
    <property type="entry name" value="Golvesin-related_Golgi"/>
</dbReference>
<gene>
    <name evidence="1" type="ORF">C1752_04448</name>
</gene>
<reference evidence="1 2" key="1">
    <citation type="journal article" date="2018" name="Sci. Rep.">
        <title>A novel species of the marine cyanobacterium Acaryochloris with a unique pigment content and lifestyle.</title>
        <authorList>
            <person name="Partensky F."/>
            <person name="Six C."/>
            <person name="Ratin M."/>
            <person name="Garczarek L."/>
            <person name="Vaulot D."/>
            <person name="Probert I."/>
            <person name="Calteau A."/>
            <person name="Gourvil P."/>
            <person name="Marie D."/>
            <person name="Grebert T."/>
            <person name="Bouchier C."/>
            <person name="Le Panse S."/>
            <person name="Gachenot M."/>
            <person name="Rodriguez F."/>
            <person name="Garrido J.L."/>
        </authorList>
    </citation>
    <scope>NUCLEOTIDE SEQUENCE [LARGE SCALE GENOMIC DNA]</scope>
    <source>
        <strain evidence="1 2">RCC1774</strain>
    </source>
</reference>
<dbReference type="EMBL" id="PQWO01000014">
    <property type="protein sequence ID" value="PZD71799.1"/>
    <property type="molecule type" value="Genomic_DNA"/>
</dbReference>
<dbReference type="Gene3D" id="3.40.50.300">
    <property type="entry name" value="P-loop containing nucleotide triphosphate hydrolases"/>
    <property type="match status" value="1"/>
</dbReference>
<evidence type="ECO:0008006" key="3">
    <source>
        <dbReference type="Google" id="ProtNLM"/>
    </source>
</evidence>
<proteinExistence type="predicted"/>
<dbReference type="SUPFAM" id="SSF52540">
    <property type="entry name" value="P-loop containing nucleoside triphosphate hydrolases"/>
    <property type="match status" value="1"/>
</dbReference>
<dbReference type="GO" id="GO:0016020">
    <property type="term" value="C:membrane"/>
    <property type="evidence" value="ECO:0007669"/>
    <property type="project" value="InterPro"/>
</dbReference>
<organism evidence="1 2">
    <name type="scientific">Acaryochloris thomasi RCC1774</name>
    <dbReference type="NCBI Taxonomy" id="1764569"/>
    <lineage>
        <taxon>Bacteria</taxon>
        <taxon>Bacillati</taxon>
        <taxon>Cyanobacteriota</taxon>
        <taxon>Cyanophyceae</taxon>
        <taxon>Acaryochloridales</taxon>
        <taxon>Acaryochloridaceae</taxon>
        <taxon>Acaryochloris</taxon>
        <taxon>Acaryochloris thomasi</taxon>
    </lineage>
</organism>
<keyword evidence="2" id="KW-1185">Reference proteome</keyword>
<accession>A0A2W1JD63</accession>
<evidence type="ECO:0000313" key="2">
    <source>
        <dbReference type="Proteomes" id="UP000248857"/>
    </source>
</evidence>
<dbReference type="GO" id="GO:0008146">
    <property type="term" value="F:sulfotransferase activity"/>
    <property type="evidence" value="ECO:0007669"/>
    <property type="project" value="InterPro"/>
</dbReference>
<dbReference type="Proteomes" id="UP000248857">
    <property type="component" value="Unassembled WGS sequence"/>
</dbReference>
<dbReference type="PANTHER" id="PTHR32301:SF6">
    <property type="entry name" value="GOLVESIN-RELATED"/>
    <property type="match status" value="1"/>
</dbReference>
<dbReference type="InterPro" id="IPR005331">
    <property type="entry name" value="Sulfotransferase"/>
</dbReference>
<name>A0A2W1JD63_9CYAN</name>
<dbReference type="RefSeq" id="WP_110987679.1">
    <property type="nucleotide sequence ID" value="NZ_CAWNWM010000014.1"/>
</dbReference>
<evidence type="ECO:0000313" key="1">
    <source>
        <dbReference type="EMBL" id="PZD71799.1"/>
    </source>
</evidence>